<comment type="caution">
    <text evidence="1">The sequence shown here is derived from an EMBL/GenBank/DDBJ whole genome shotgun (WGS) entry which is preliminary data.</text>
</comment>
<gene>
    <name evidence="1" type="ORF">E3J62_08110</name>
</gene>
<sequence>MRVKSEAHLPSGPILLVLSDRALCDNNLGECIPRALLKYAPGERVFDQHKSQDWDCGIAVSKKVCLLKEQYPAYFAYILGHELAHAFVCLTDISIHIQSSLVEKFIRDASEDRITQATELPDEVLSDRFGIHIAERIFSREKLNADITHLLKMPNCKDAVRLRKVLSLSGSSNLGDLRRLRDDLVAISKPYKARLIELWEKDVAKRGSGSLASLIDDYDALFE</sequence>
<protein>
    <submittedName>
        <fullName evidence="1">Uncharacterized protein</fullName>
    </submittedName>
</protein>
<proteinExistence type="predicted"/>
<dbReference type="EMBL" id="SOJN01000092">
    <property type="protein sequence ID" value="TET45200.1"/>
    <property type="molecule type" value="Genomic_DNA"/>
</dbReference>
<name>A0A523URP2_UNCT6</name>
<evidence type="ECO:0000313" key="2">
    <source>
        <dbReference type="Proteomes" id="UP000315525"/>
    </source>
</evidence>
<dbReference type="Proteomes" id="UP000315525">
    <property type="component" value="Unassembled WGS sequence"/>
</dbReference>
<dbReference type="AlphaFoldDB" id="A0A523URP2"/>
<evidence type="ECO:0000313" key="1">
    <source>
        <dbReference type="EMBL" id="TET45200.1"/>
    </source>
</evidence>
<organism evidence="1 2">
    <name type="scientific">candidate division TA06 bacterium</name>
    <dbReference type="NCBI Taxonomy" id="2250710"/>
    <lineage>
        <taxon>Bacteria</taxon>
        <taxon>Bacteria division TA06</taxon>
    </lineage>
</organism>
<reference evidence="1 2" key="1">
    <citation type="submission" date="2019-03" db="EMBL/GenBank/DDBJ databases">
        <title>Metabolic potential of uncultured bacteria and archaea associated with petroleum seepage in deep-sea sediments.</title>
        <authorList>
            <person name="Dong X."/>
            <person name="Hubert C."/>
        </authorList>
    </citation>
    <scope>NUCLEOTIDE SEQUENCE [LARGE SCALE GENOMIC DNA]</scope>
    <source>
        <strain evidence="1">E44_bin18</strain>
    </source>
</reference>
<accession>A0A523URP2</accession>